<gene>
    <name evidence="4" type="ORF">ACFQT0_15290</name>
</gene>
<dbReference type="RefSeq" id="WP_380204000.1">
    <property type="nucleotide sequence ID" value="NZ_JBHTEK010000001.1"/>
</dbReference>
<evidence type="ECO:0000256" key="1">
    <source>
        <dbReference type="SAM" id="MobiDB-lite"/>
    </source>
</evidence>
<feature type="region of interest" description="Disordered" evidence="1">
    <location>
        <begin position="134"/>
        <end position="199"/>
    </location>
</feature>
<reference evidence="5" key="1">
    <citation type="journal article" date="2019" name="Int. J. Syst. Evol. Microbiol.">
        <title>The Global Catalogue of Microorganisms (GCM) 10K type strain sequencing project: providing services to taxonomists for standard genome sequencing and annotation.</title>
        <authorList>
            <consortium name="The Broad Institute Genomics Platform"/>
            <consortium name="The Broad Institute Genome Sequencing Center for Infectious Disease"/>
            <person name="Wu L."/>
            <person name="Ma J."/>
        </authorList>
    </citation>
    <scope>NUCLEOTIDE SEQUENCE [LARGE SCALE GENOMIC DNA]</scope>
    <source>
        <strain evidence="5">JCM 19635</strain>
    </source>
</reference>
<feature type="compositionally biased region" description="Low complexity" evidence="1">
    <location>
        <begin position="180"/>
        <end position="191"/>
    </location>
</feature>
<protein>
    <submittedName>
        <fullName evidence="4">DUF5606 domain-containing protein</fullName>
    </submittedName>
</protein>
<feature type="compositionally biased region" description="Acidic residues" evidence="1">
    <location>
        <begin position="134"/>
        <end position="143"/>
    </location>
</feature>
<sequence>MPYELQELAAISGMPGLYRLVRAARHGVLVESLDEKATRTLAPARNKVSLLSEISIYTQDPEQTVPLTEAFERIYKTHGATAPVTSKSSEGELTDFMASVIPDYDRDRVYLSDIKKLANWFGIVSKHVPYQEAAADEAQEESTDVAPKAKRKSAKADTEPTADEPLSTGGLIPEADEAPEAQGNPEAAAAAKKPRKKAE</sequence>
<proteinExistence type="predicted"/>
<dbReference type="Gene3D" id="1.10.10.1650">
    <property type="match status" value="1"/>
</dbReference>
<feature type="domain" description="DUF5606" evidence="2">
    <location>
        <begin position="5"/>
        <end position="51"/>
    </location>
</feature>
<keyword evidence="5" id="KW-1185">Reference proteome</keyword>
<organism evidence="4 5">
    <name type="scientific">Hymenobacter humi</name>
    <dbReference type="NCBI Taxonomy" id="1411620"/>
    <lineage>
        <taxon>Bacteria</taxon>
        <taxon>Pseudomonadati</taxon>
        <taxon>Bacteroidota</taxon>
        <taxon>Cytophagia</taxon>
        <taxon>Cytophagales</taxon>
        <taxon>Hymenobacteraceae</taxon>
        <taxon>Hymenobacter</taxon>
    </lineage>
</organism>
<evidence type="ECO:0000259" key="2">
    <source>
        <dbReference type="Pfam" id="PF18347"/>
    </source>
</evidence>
<dbReference type="InterPro" id="IPR049281">
    <property type="entry name" value="BVU_3817-like_C_sf"/>
</dbReference>
<dbReference type="Proteomes" id="UP001596513">
    <property type="component" value="Unassembled WGS sequence"/>
</dbReference>
<feature type="domain" description="DUF6852" evidence="3">
    <location>
        <begin position="54"/>
        <end position="123"/>
    </location>
</feature>
<evidence type="ECO:0000259" key="3">
    <source>
        <dbReference type="Pfam" id="PF21186"/>
    </source>
</evidence>
<dbReference type="EMBL" id="JBHTEK010000001">
    <property type="protein sequence ID" value="MFC7668578.1"/>
    <property type="molecule type" value="Genomic_DNA"/>
</dbReference>
<accession>A0ABW2U509</accession>
<evidence type="ECO:0000313" key="4">
    <source>
        <dbReference type="EMBL" id="MFC7668578.1"/>
    </source>
</evidence>
<dbReference type="Gene3D" id="2.30.30.730">
    <property type="match status" value="1"/>
</dbReference>
<dbReference type="InterPro" id="IPR049282">
    <property type="entry name" value="BVU_3817_N_sf"/>
</dbReference>
<dbReference type="InterPro" id="IPR049280">
    <property type="entry name" value="DUF6852"/>
</dbReference>
<dbReference type="InterPro" id="IPR041218">
    <property type="entry name" value="DUF5606"/>
</dbReference>
<dbReference type="Pfam" id="PF21186">
    <property type="entry name" value="DUF6852"/>
    <property type="match status" value="1"/>
</dbReference>
<evidence type="ECO:0000313" key="5">
    <source>
        <dbReference type="Proteomes" id="UP001596513"/>
    </source>
</evidence>
<dbReference type="Pfam" id="PF18347">
    <property type="entry name" value="DUF5606"/>
    <property type="match status" value="1"/>
</dbReference>
<name>A0ABW2U509_9BACT</name>
<comment type="caution">
    <text evidence="4">The sequence shown here is derived from an EMBL/GenBank/DDBJ whole genome shotgun (WGS) entry which is preliminary data.</text>
</comment>